<dbReference type="AlphaFoldDB" id="T0FA03"/>
<dbReference type="InterPro" id="IPR051785">
    <property type="entry name" value="MMCE/EMCE_epimerase"/>
</dbReference>
<comment type="caution">
    <text evidence="3">The sequence shown here is derived from an EMBL/GenBank/DDBJ whole genome shotgun (WGS) entry which is preliminary data.</text>
</comment>
<evidence type="ECO:0000313" key="4">
    <source>
        <dbReference type="Proteomes" id="UP000015454"/>
    </source>
</evidence>
<dbReference type="GO" id="GO:0046872">
    <property type="term" value="F:metal ion binding"/>
    <property type="evidence" value="ECO:0007669"/>
    <property type="project" value="UniProtKB-KW"/>
</dbReference>
<protein>
    <submittedName>
        <fullName evidence="3">Glyoxalase-like domain protein</fullName>
    </submittedName>
</protein>
<accession>T0FA03</accession>
<reference evidence="3" key="1">
    <citation type="submission" date="2013-05" db="EMBL/GenBank/DDBJ databases">
        <authorList>
            <person name="Harkins D.M."/>
            <person name="Durkin A.S."/>
            <person name="Brinkac L.M."/>
            <person name="Haft D.H."/>
            <person name="Selengut J.D."/>
            <person name="Sanka R."/>
            <person name="DePew J."/>
            <person name="Purushe J."/>
            <person name="Hartskeerl R.A."/>
            <person name="Ahmed A."/>
            <person name="van der Linden H."/>
            <person name="Goris M.G.A."/>
            <person name="Vinetz J.M."/>
            <person name="Sutton G.G."/>
            <person name="Nierman W.C."/>
            <person name="Fouts D.E."/>
        </authorList>
    </citation>
    <scope>NUCLEOTIDE SEQUENCE [LARGE SCALE GENOMIC DNA]</scope>
    <source>
        <strain evidence="3">5399</strain>
    </source>
</reference>
<dbReference type="Proteomes" id="UP000015454">
    <property type="component" value="Unassembled WGS sequence"/>
</dbReference>
<organism evidence="3 4">
    <name type="scientific">Leptospira broomii serovar Hurstbridge str. 5399</name>
    <dbReference type="NCBI Taxonomy" id="1049789"/>
    <lineage>
        <taxon>Bacteria</taxon>
        <taxon>Pseudomonadati</taxon>
        <taxon>Spirochaetota</taxon>
        <taxon>Spirochaetia</taxon>
        <taxon>Leptospirales</taxon>
        <taxon>Leptospiraceae</taxon>
        <taxon>Leptospira</taxon>
    </lineage>
</organism>
<dbReference type="GO" id="GO:0004493">
    <property type="term" value="F:methylmalonyl-CoA epimerase activity"/>
    <property type="evidence" value="ECO:0007669"/>
    <property type="project" value="TreeGrafter"/>
</dbReference>
<sequence>MKKLLIAICILITGISFWWAITSSQSDYHKIDNIDFSYATLILNSPNPERLSEFYRNALGAQRSKEEAVWSLDGSIKSVISLRTAGYDEQGPLLTILKSDKSNIESPLPNDLGYAHICFESDDIPGLIEQILKNGGKILSSFKDLEKVPAAYATDPDGNVFEIHLPFPAPVTPRTIYRSLNSLVRISFKLAPAKVDAIRFLHVNINSTDWIKTMNFYTKALGTSATGFERNYRGEFIENLTGINGAVVRGRHVELPGYSEGGPTFEIFTYNKSSSKKPRTMTEMGFVATGFQVQNLDTAIKKIISEGGTLVSRRGSQSAILKDIDGNILILAPKNKFLRINR</sequence>
<dbReference type="CDD" id="cd06587">
    <property type="entry name" value="VOC"/>
    <property type="match status" value="1"/>
</dbReference>
<keyword evidence="4" id="KW-1185">Reference proteome</keyword>
<dbReference type="Gene3D" id="3.10.180.10">
    <property type="entry name" value="2,3-Dihydroxybiphenyl 1,2-Dioxygenase, domain 1"/>
    <property type="match status" value="2"/>
</dbReference>
<dbReference type="InterPro" id="IPR004360">
    <property type="entry name" value="Glyas_Fos-R_dOase_dom"/>
</dbReference>
<dbReference type="GO" id="GO:0046491">
    <property type="term" value="P:L-methylmalonyl-CoA metabolic process"/>
    <property type="evidence" value="ECO:0007669"/>
    <property type="project" value="TreeGrafter"/>
</dbReference>
<proteinExistence type="predicted"/>
<dbReference type="PROSITE" id="PS51819">
    <property type="entry name" value="VOC"/>
    <property type="match status" value="1"/>
</dbReference>
<evidence type="ECO:0000259" key="2">
    <source>
        <dbReference type="PROSITE" id="PS51819"/>
    </source>
</evidence>
<dbReference type="RefSeq" id="WP_010568795.1">
    <property type="nucleotide sequence ID" value="NZ_AHMO02000008.1"/>
</dbReference>
<dbReference type="InterPro" id="IPR029068">
    <property type="entry name" value="Glyas_Bleomycin-R_OHBP_Dase"/>
</dbReference>
<dbReference type="SUPFAM" id="SSF54593">
    <property type="entry name" value="Glyoxalase/Bleomycin resistance protein/Dihydroxybiphenyl dioxygenase"/>
    <property type="match status" value="2"/>
</dbReference>
<name>T0FA03_9LEPT</name>
<dbReference type="STRING" id="1049789.LEP1GSC050_4196"/>
<dbReference type="EMBL" id="AHMO02000008">
    <property type="protein sequence ID" value="EQA44387.1"/>
    <property type="molecule type" value="Genomic_DNA"/>
</dbReference>
<dbReference type="PANTHER" id="PTHR43048">
    <property type="entry name" value="METHYLMALONYL-COA EPIMERASE"/>
    <property type="match status" value="1"/>
</dbReference>
<evidence type="ECO:0000256" key="1">
    <source>
        <dbReference type="ARBA" id="ARBA00022723"/>
    </source>
</evidence>
<keyword evidence="1" id="KW-0479">Metal-binding</keyword>
<dbReference type="PANTHER" id="PTHR43048:SF3">
    <property type="entry name" value="METHYLMALONYL-COA EPIMERASE, MITOCHONDRIAL"/>
    <property type="match status" value="1"/>
</dbReference>
<dbReference type="InterPro" id="IPR037523">
    <property type="entry name" value="VOC_core"/>
</dbReference>
<dbReference type="OrthoDB" id="2613830at2"/>
<dbReference type="Pfam" id="PF00903">
    <property type="entry name" value="Glyoxalase"/>
    <property type="match status" value="1"/>
</dbReference>
<evidence type="ECO:0000313" key="3">
    <source>
        <dbReference type="EMBL" id="EQA44387.1"/>
    </source>
</evidence>
<gene>
    <name evidence="3" type="ORF">LEP1GSC050_4196</name>
</gene>
<feature type="domain" description="VOC" evidence="2">
    <location>
        <begin position="37"/>
        <end position="166"/>
    </location>
</feature>